<evidence type="ECO:0000313" key="1">
    <source>
        <dbReference type="EMBL" id="CAI6078969.1"/>
    </source>
</evidence>
<dbReference type="Proteomes" id="UP001160390">
    <property type="component" value="Unassembled WGS sequence"/>
</dbReference>
<keyword evidence="2" id="KW-1185">Reference proteome</keyword>
<organism evidence="1 2">
    <name type="scientific">Clonostachys chloroleuca</name>
    <dbReference type="NCBI Taxonomy" id="1926264"/>
    <lineage>
        <taxon>Eukaryota</taxon>
        <taxon>Fungi</taxon>
        <taxon>Dikarya</taxon>
        <taxon>Ascomycota</taxon>
        <taxon>Pezizomycotina</taxon>
        <taxon>Sordariomycetes</taxon>
        <taxon>Hypocreomycetidae</taxon>
        <taxon>Hypocreales</taxon>
        <taxon>Bionectriaceae</taxon>
        <taxon>Clonostachys</taxon>
    </lineage>
</organism>
<dbReference type="EMBL" id="CABFNP030000690">
    <property type="protein sequence ID" value="CAI6078969.1"/>
    <property type="molecule type" value="Genomic_DNA"/>
</dbReference>
<comment type="caution">
    <text evidence="1">The sequence shown here is derived from an EMBL/GenBank/DDBJ whole genome shotgun (WGS) entry which is preliminary data.</text>
</comment>
<gene>
    <name evidence="1" type="ORF">CCHLO57077_00015244</name>
</gene>
<name>A0AA35LUV7_9HYPO</name>
<sequence length="215" mass="24946">MRHFSFKLANGWSIREINWVPLKDLLPMDRWRNLQHFELSNLTVKPNDLANLLGELPQSIRSIELGFLKFFDDSGSFAGLLDEILSRAFWDERDEMNPPRLSISLRVSRFATRSIAIRVDAEIESFLYKQGMNPFRGSRGPDDVELGIGTERDTFNPECEWPRDQDLDWEEEIGRADTGLEEMFERSAVELNHIASIMDDPYAHIIRYKIPDAEA</sequence>
<proteinExistence type="predicted"/>
<accession>A0AA35LUV7</accession>
<evidence type="ECO:0000313" key="2">
    <source>
        <dbReference type="Proteomes" id="UP001160390"/>
    </source>
</evidence>
<protein>
    <submittedName>
        <fullName evidence="1">Uncharacterized protein</fullName>
    </submittedName>
</protein>
<reference evidence="1" key="1">
    <citation type="submission" date="2023-01" db="EMBL/GenBank/DDBJ databases">
        <authorList>
            <person name="Piombo E."/>
        </authorList>
    </citation>
    <scope>NUCLEOTIDE SEQUENCE</scope>
</reference>
<dbReference type="AlphaFoldDB" id="A0AA35LUV7"/>